<dbReference type="Proteomes" id="UP000197424">
    <property type="component" value="Chromosome"/>
</dbReference>
<dbReference type="GO" id="GO:0042626">
    <property type="term" value="F:ATPase-coupled transmembrane transporter activity"/>
    <property type="evidence" value="ECO:0007669"/>
    <property type="project" value="TreeGrafter"/>
</dbReference>
<gene>
    <name evidence="7" type="primary">ecfA1</name>
    <name evidence="7" type="ORF">LHGZ1_2047</name>
</gene>
<dbReference type="SUPFAM" id="SSF52540">
    <property type="entry name" value="P-loop containing nucleoside triphosphate hydrolases"/>
    <property type="match status" value="1"/>
</dbReference>
<protein>
    <submittedName>
        <fullName evidence="7">Energy-coupling factor transporter ATP-binding protein EcfA1</fullName>
    </submittedName>
</protein>
<evidence type="ECO:0000256" key="4">
    <source>
        <dbReference type="ARBA" id="ARBA00022741"/>
    </source>
</evidence>
<keyword evidence="2" id="KW-0813">Transport</keyword>
<dbReference type="InterPro" id="IPR015856">
    <property type="entry name" value="ABC_transpr_CbiO/EcfA_su"/>
</dbReference>
<comment type="similarity">
    <text evidence="1">Belongs to the ABC transporter superfamily.</text>
</comment>
<evidence type="ECO:0000256" key="1">
    <source>
        <dbReference type="ARBA" id="ARBA00005417"/>
    </source>
</evidence>
<feature type="domain" description="ABC transporter" evidence="6">
    <location>
        <begin position="37"/>
        <end position="270"/>
    </location>
</feature>
<dbReference type="PANTHER" id="PTHR43553">
    <property type="entry name" value="HEAVY METAL TRANSPORTER"/>
    <property type="match status" value="1"/>
</dbReference>
<sequence>MNSGKPGLAAIIARPGLQATDHPPAGAGPERKSRHMLELEQAGFDWPDGSRQLQDISLTLAAGECAALVGANGAGKSTLLRLACGLLRPGSGRVRLAGVDTREARPPALARLAGLMFQEPERQICHARVDLEVGFAPRLAGGTAADIRHRVDEALALTGLEAMARAHPLDLDAGARRMVTLASLIAQAPGLLLLDEPTRDLDAVWLARFERWLEHARHQGQAVLMISHDLDFVARHASRVLHLAEHRLVADGPPERVLADPRLQSLDELPAPTLPALGRGLGMQPVSQPEAFAAQWDASWQDRQNGRTA</sequence>
<keyword evidence="4" id="KW-0547">Nucleotide-binding</keyword>
<dbReference type="GO" id="GO:0016887">
    <property type="term" value="F:ATP hydrolysis activity"/>
    <property type="evidence" value="ECO:0007669"/>
    <property type="project" value="InterPro"/>
</dbReference>
<dbReference type="InterPro" id="IPR003439">
    <property type="entry name" value="ABC_transporter-like_ATP-bd"/>
</dbReference>
<dbReference type="Gene3D" id="3.40.50.300">
    <property type="entry name" value="P-loop containing nucleotide triphosphate hydrolases"/>
    <property type="match status" value="1"/>
</dbReference>
<evidence type="ECO:0000256" key="5">
    <source>
        <dbReference type="ARBA" id="ARBA00022840"/>
    </source>
</evidence>
<evidence type="ECO:0000256" key="2">
    <source>
        <dbReference type="ARBA" id="ARBA00022448"/>
    </source>
</evidence>
<dbReference type="InterPro" id="IPR027417">
    <property type="entry name" value="P-loop_NTPase"/>
</dbReference>
<keyword evidence="3" id="KW-1003">Cell membrane</keyword>
<dbReference type="GO" id="GO:0005524">
    <property type="term" value="F:ATP binding"/>
    <property type="evidence" value="ECO:0007669"/>
    <property type="project" value="UniProtKB-KW"/>
</dbReference>
<dbReference type="InterPro" id="IPR050095">
    <property type="entry name" value="ECF_ABC_transporter_ATP-bd"/>
</dbReference>
<evidence type="ECO:0000313" key="8">
    <source>
        <dbReference type="Proteomes" id="UP000197424"/>
    </source>
</evidence>
<evidence type="ECO:0000256" key="3">
    <source>
        <dbReference type="ARBA" id="ARBA00022475"/>
    </source>
</evidence>
<dbReference type="EMBL" id="CP022115">
    <property type="protein sequence ID" value="ASJ24878.1"/>
    <property type="molecule type" value="Genomic_DNA"/>
</dbReference>
<keyword evidence="5 7" id="KW-0067">ATP-binding</keyword>
<evidence type="ECO:0000259" key="6">
    <source>
        <dbReference type="PROSITE" id="PS50893"/>
    </source>
</evidence>
<dbReference type="Pfam" id="PF00005">
    <property type="entry name" value="ABC_tran"/>
    <property type="match status" value="1"/>
</dbReference>
<organism evidence="7 8">
    <name type="scientific">Laribacter hongkongensis</name>
    <dbReference type="NCBI Taxonomy" id="168471"/>
    <lineage>
        <taxon>Bacteria</taxon>
        <taxon>Pseudomonadati</taxon>
        <taxon>Pseudomonadota</taxon>
        <taxon>Betaproteobacteria</taxon>
        <taxon>Neisseriales</taxon>
        <taxon>Aquaspirillaceae</taxon>
        <taxon>Laribacter</taxon>
    </lineage>
</organism>
<dbReference type="CDD" id="cd03225">
    <property type="entry name" value="ABC_cobalt_CbiO_domain1"/>
    <property type="match status" value="1"/>
</dbReference>
<name>A0A248LJF5_9NEIS</name>
<keyword evidence="3" id="KW-0472">Membrane</keyword>
<dbReference type="AlphaFoldDB" id="A0A248LJF5"/>
<dbReference type="InterPro" id="IPR003593">
    <property type="entry name" value="AAA+_ATPase"/>
</dbReference>
<proteinExistence type="inferred from homology"/>
<reference evidence="8" key="1">
    <citation type="submission" date="2017-06" db="EMBL/GenBank/DDBJ databases">
        <title>Whole genome sequence of Laribacter hongkongensis LHGZ1.</title>
        <authorList>
            <person name="Chen D."/>
            <person name="Wu H."/>
            <person name="Chen J."/>
        </authorList>
    </citation>
    <scope>NUCLEOTIDE SEQUENCE [LARGE SCALE GENOMIC DNA]</scope>
    <source>
        <strain evidence="8">LHGZ1</strain>
    </source>
</reference>
<dbReference type="PROSITE" id="PS50893">
    <property type="entry name" value="ABC_TRANSPORTER_2"/>
    <property type="match status" value="1"/>
</dbReference>
<dbReference type="SMART" id="SM00382">
    <property type="entry name" value="AAA"/>
    <property type="match status" value="1"/>
</dbReference>
<dbReference type="PANTHER" id="PTHR43553:SF24">
    <property type="entry name" value="ENERGY-COUPLING FACTOR TRANSPORTER ATP-BINDING PROTEIN ECFA1"/>
    <property type="match status" value="1"/>
</dbReference>
<dbReference type="OrthoDB" id="9778870at2"/>
<accession>A0A248LJF5</accession>
<dbReference type="GO" id="GO:0043190">
    <property type="term" value="C:ATP-binding cassette (ABC) transporter complex"/>
    <property type="evidence" value="ECO:0007669"/>
    <property type="project" value="TreeGrafter"/>
</dbReference>
<evidence type="ECO:0000313" key="7">
    <source>
        <dbReference type="EMBL" id="ASJ24878.1"/>
    </source>
</evidence>